<dbReference type="EMBL" id="BK059098">
    <property type="protein sequence ID" value="DAE29762.1"/>
    <property type="molecule type" value="Genomic_DNA"/>
</dbReference>
<evidence type="ECO:0000313" key="1">
    <source>
        <dbReference type="EMBL" id="DAE29762.1"/>
    </source>
</evidence>
<sequence>MNSIEKFEKKNMAAFETLALMNSQKKEIEKQENEVKKMLLEGMKKYGIDAIDNDLVRINYIPKSESVSVDLKKLRVEDPDTYRAIELAHNKRITKKEHIRITVK</sequence>
<protein>
    <submittedName>
        <fullName evidence="1">Uncharacterized protein</fullName>
    </submittedName>
</protein>
<proteinExistence type="predicted"/>
<reference evidence="1" key="1">
    <citation type="journal article" date="2021" name="Proc. Natl. Acad. Sci. U.S.A.">
        <title>A Catalog of Tens of Thousands of Viruses from Human Metagenomes Reveals Hidden Associations with Chronic Diseases.</title>
        <authorList>
            <person name="Tisza M.J."/>
            <person name="Buck C.B."/>
        </authorList>
    </citation>
    <scope>NUCLEOTIDE SEQUENCE</scope>
    <source>
        <strain evidence="1">CtyMK1</strain>
    </source>
</reference>
<accession>A0A8S5RF63</accession>
<name>A0A8S5RF63_9VIRU</name>
<organism evidence="1">
    <name type="scientific">virus sp. ctyMK1</name>
    <dbReference type="NCBI Taxonomy" id="2828002"/>
    <lineage>
        <taxon>Viruses</taxon>
    </lineage>
</organism>